<dbReference type="EMBL" id="CP014692">
    <property type="protein sequence ID" value="AQS83978.1"/>
    <property type="molecule type" value="Genomic_DNA"/>
</dbReference>
<dbReference type="KEGG" id="aace:A0U92_03460"/>
<name>A0A1U9KDZ8_ACEAC</name>
<dbReference type="AlphaFoldDB" id="A0A1U9KDZ8"/>
<evidence type="ECO:0000256" key="1">
    <source>
        <dbReference type="SAM" id="Phobius"/>
    </source>
</evidence>
<reference evidence="2 3" key="1">
    <citation type="submission" date="2016-03" db="EMBL/GenBank/DDBJ databases">
        <title>Acetic acid bacteria sequencing.</title>
        <authorList>
            <person name="Brandt J."/>
            <person name="Jakob F."/>
            <person name="Vogel R.F."/>
        </authorList>
    </citation>
    <scope>NUCLEOTIDE SEQUENCE [LARGE SCALE GENOMIC DNA]</scope>
    <source>
        <strain evidence="2 3">TMW2.1153</strain>
    </source>
</reference>
<evidence type="ECO:0000313" key="2">
    <source>
        <dbReference type="EMBL" id="AQS83978.1"/>
    </source>
</evidence>
<protein>
    <submittedName>
        <fullName evidence="2">Uncharacterized protein</fullName>
    </submittedName>
</protein>
<dbReference type="STRING" id="435.A0U92_03460"/>
<sequence>MTFSSNNDLAALLLIVSLCVAALIIAAEREARCIHRSKRRRRTDRQGRTLHLWRIAGVLIVGIVSVAGWGMLFQILKA</sequence>
<feature type="transmembrane region" description="Helical" evidence="1">
    <location>
        <begin position="52"/>
        <end position="76"/>
    </location>
</feature>
<feature type="transmembrane region" description="Helical" evidence="1">
    <location>
        <begin position="12"/>
        <end position="31"/>
    </location>
</feature>
<evidence type="ECO:0000313" key="3">
    <source>
        <dbReference type="Proteomes" id="UP000188937"/>
    </source>
</evidence>
<keyword evidence="3" id="KW-1185">Reference proteome</keyword>
<dbReference type="RefSeq" id="WP_077812014.1">
    <property type="nucleotide sequence ID" value="NZ_CP014692.1"/>
</dbReference>
<keyword evidence="1" id="KW-1133">Transmembrane helix</keyword>
<keyword evidence="1" id="KW-0812">Transmembrane</keyword>
<dbReference type="Proteomes" id="UP000188937">
    <property type="component" value="Chromosome"/>
</dbReference>
<gene>
    <name evidence="2" type="ORF">A0U92_03460</name>
</gene>
<accession>A0A1U9KDZ8</accession>
<keyword evidence="1" id="KW-0472">Membrane</keyword>
<proteinExistence type="predicted"/>
<organism evidence="2 3">
    <name type="scientific">Acetobacter aceti</name>
    <dbReference type="NCBI Taxonomy" id="435"/>
    <lineage>
        <taxon>Bacteria</taxon>
        <taxon>Pseudomonadati</taxon>
        <taxon>Pseudomonadota</taxon>
        <taxon>Alphaproteobacteria</taxon>
        <taxon>Acetobacterales</taxon>
        <taxon>Acetobacteraceae</taxon>
        <taxon>Acetobacter</taxon>
        <taxon>Acetobacter subgen. Acetobacter</taxon>
    </lineage>
</organism>